<evidence type="ECO:0000313" key="3">
    <source>
        <dbReference type="Proteomes" id="UP000008281"/>
    </source>
</evidence>
<evidence type="ECO:0000313" key="2">
    <source>
        <dbReference type="EMBL" id="EFO89853.1"/>
    </source>
</evidence>
<proteinExistence type="predicted"/>
<feature type="region of interest" description="Disordered" evidence="1">
    <location>
        <begin position="384"/>
        <end position="449"/>
    </location>
</feature>
<feature type="compositionally biased region" description="Acidic residues" evidence="1">
    <location>
        <begin position="438"/>
        <end position="449"/>
    </location>
</feature>
<reference evidence="2" key="1">
    <citation type="submission" date="2007-07" db="EMBL/GenBank/DDBJ databases">
        <title>PCAP assembly of the Caenorhabditis remanei genome.</title>
        <authorList>
            <consortium name="The Caenorhabditis remanei Sequencing Consortium"/>
            <person name="Wilson R.K."/>
        </authorList>
    </citation>
    <scope>NUCLEOTIDE SEQUENCE [LARGE SCALE GENOMIC DNA]</scope>
    <source>
        <strain evidence="2">PB4641</strain>
    </source>
</reference>
<gene>
    <name evidence="2" type="ORF">CRE_07393</name>
</gene>
<dbReference type="AlphaFoldDB" id="E3M2U2"/>
<accession>E3M2U2</accession>
<feature type="compositionally biased region" description="Basic and acidic residues" evidence="1">
    <location>
        <begin position="386"/>
        <end position="395"/>
    </location>
</feature>
<dbReference type="InParanoid" id="E3M2U2"/>
<sequence length="512" mass="58432">MTDKFVVDVLVFASPPASNIEIILRNHRIKFEGRTIKVLEASSFETIREFDCSLVLNKPMKHPGDRCRTILSVIFAPSGGLQLAFYDSNMDYVGYVVEEFNKFLISNKDHVIQKRALIEYATVVTMIDKFVVDVMVPPNPPEYLSKAILKEHRISFEGRTIQVLNGSSFDTVRKYDSSLLLNKLLKHPNAQEREKDIIILSIRFQNAEGIKLAFSGSNRDYAGYVVNKFNGFLEANQCREFNFEPSHDLSSFPEIRQSRAKIENIPTVYTQQSITPSNPTKKRRAEWGFEIEQKQDNNKKLICLDNTQQKEQIQDLNPNNEIDANEVDNLPVEKNWTIHVEGQIITGDKDALSAIEITRNEEVEDIRKARKAAGKGSKIDAVVEEDNSKKTDAQKQIKISGKNKLPKEEGPLDAPEVEQMDVEGDQGQIVDQEKEQDIEPEEDVDDSVEEERVIQESTTSNSSWRNFFRVCFSIHFNQSNLFSYRDSVFGRNDNSMFTKSANTAPSLRQFLS</sequence>
<protein>
    <submittedName>
        <fullName evidence="2">Uncharacterized protein</fullName>
    </submittedName>
</protein>
<dbReference type="Proteomes" id="UP000008281">
    <property type="component" value="Unassembled WGS sequence"/>
</dbReference>
<keyword evidence="3" id="KW-1185">Reference proteome</keyword>
<dbReference type="HOGENOM" id="CLU_532360_0_0_1"/>
<organism evidence="3">
    <name type="scientific">Caenorhabditis remanei</name>
    <name type="common">Caenorhabditis vulgaris</name>
    <dbReference type="NCBI Taxonomy" id="31234"/>
    <lineage>
        <taxon>Eukaryota</taxon>
        <taxon>Metazoa</taxon>
        <taxon>Ecdysozoa</taxon>
        <taxon>Nematoda</taxon>
        <taxon>Chromadorea</taxon>
        <taxon>Rhabditida</taxon>
        <taxon>Rhabditina</taxon>
        <taxon>Rhabditomorpha</taxon>
        <taxon>Rhabditoidea</taxon>
        <taxon>Rhabditidae</taxon>
        <taxon>Peloderinae</taxon>
        <taxon>Caenorhabditis</taxon>
    </lineage>
</organism>
<name>E3M2U2_CAERE</name>
<feature type="compositionally biased region" description="Acidic residues" evidence="1">
    <location>
        <begin position="415"/>
        <end position="424"/>
    </location>
</feature>
<dbReference type="STRING" id="31234.E3M2U2"/>
<dbReference type="EMBL" id="DS268422">
    <property type="protein sequence ID" value="EFO89853.1"/>
    <property type="molecule type" value="Genomic_DNA"/>
</dbReference>
<evidence type="ECO:0000256" key="1">
    <source>
        <dbReference type="SAM" id="MobiDB-lite"/>
    </source>
</evidence>